<feature type="compositionally biased region" description="Low complexity" evidence="1">
    <location>
        <begin position="505"/>
        <end position="519"/>
    </location>
</feature>
<feature type="compositionally biased region" description="Basic and acidic residues" evidence="1">
    <location>
        <begin position="349"/>
        <end position="361"/>
    </location>
</feature>
<feature type="compositionally biased region" description="Basic and acidic residues" evidence="1">
    <location>
        <begin position="64"/>
        <end position="94"/>
    </location>
</feature>
<feature type="compositionally biased region" description="Basic and acidic residues" evidence="1">
    <location>
        <begin position="273"/>
        <end position="285"/>
    </location>
</feature>
<dbReference type="Proteomes" id="UP000683417">
    <property type="component" value="Unassembled WGS sequence"/>
</dbReference>
<feature type="compositionally biased region" description="Basic and acidic residues" evidence="1">
    <location>
        <begin position="216"/>
        <end position="228"/>
    </location>
</feature>
<accession>A0A9W4GHL2</accession>
<comment type="caution">
    <text evidence="2">The sequence shown here is derived from an EMBL/GenBank/DDBJ whole genome shotgun (WGS) entry which is preliminary data.</text>
</comment>
<feature type="compositionally biased region" description="Basic and acidic residues" evidence="1">
    <location>
        <begin position="1"/>
        <end position="29"/>
    </location>
</feature>
<feature type="compositionally biased region" description="Polar residues" evidence="1">
    <location>
        <begin position="336"/>
        <end position="348"/>
    </location>
</feature>
<feature type="compositionally biased region" description="Polar residues" evidence="1">
    <location>
        <begin position="418"/>
        <end position="428"/>
    </location>
</feature>
<feature type="region of interest" description="Disordered" evidence="1">
    <location>
        <begin position="156"/>
        <end position="595"/>
    </location>
</feature>
<proteinExistence type="predicted"/>
<feature type="compositionally biased region" description="Polar residues" evidence="1">
    <location>
        <begin position="543"/>
        <end position="557"/>
    </location>
</feature>
<feature type="compositionally biased region" description="Basic and acidic residues" evidence="1">
    <location>
        <begin position="254"/>
        <end position="266"/>
    </location>
</feature>
<evidence type="ECO:0000256" key="1">
    <source>
        <dbReference type="SAM" id="MobiDB-lite"/>
    </source>
</evidence>
<gene>
    <name evidence="2" type="ORF">BGTH12_LOCUS7137</name>
</gene>
<evidence type="ECO:0000313" key="3">
    <source>
        <dbReference type="Proteomes" id="UP000683417"/>
    </source>
</evidence>
<name>A0A9W4GHL2_BLUGR</name>
<feature type="compositionally biased region" description="Low complexity" evidence="1">
    <location>
        <begin position="559"/>
        <end position="577"/>
    </location>
</feature>
<dbReference type="AlphaFoldDB" id="A0A9W4GHL2"/>
<feature type="compositionally biased region" description="Basic and acidic residues" evidence="1">
    <location>
        <begin position="292"/>
        <end position="304"/>
    </location>
</feature>
<feature type="compositionally biased region" description="Polar residues" evidence="1">
    <location>
        <begin position="168"/>
        <end position="177"/>
    </location>
</feature>
<feature type="compositionally biased region" description="Polar residues" evidence="1">
    <location>
        <begin position="449"/>
        <end position="490"/>
    </location>
</feature>
<reference evidence="2" key="1">
    <citation type="submission" date="2020-10" db="EMBL/GenBank/DDBJ databases">
        <authorList>
            <person name="Muller C M."/>
        </authorList>
    </citation>
    <scope>NUCLEOTIDE SEQUENCE</scope>
    <source>
        <strain evidence="2">THUN-12</strain>
    </source>
</reference>
<sequence>MNRDRSPRRDRVRSPVDNWHLKGGRDWSLRRHSRTPPRIERTPSKNTWRARSPLRRASPHRFSPQRDNERRARSPPRRDDRRKSRSPIERDRMSQRAKSPIHRFSPPAGPKSSHPHLGIPDLRATSKSQGTSRGRQSFTSPAREFEKSLLATDKSSSYQVYDDRNDSTKVQSRQRSPQAHESRMLPNKVPSRQRSPQAYENRILPNKVQKRHRSPQTHENRMVPDKVQSRQRSPQAHESRMLPNKVQSRQRSPQTHENRMVPDKVQSRQRSPQAHENRVVPDKVQSRQRSPQAHENRVVPDKVQSRQRSPQAHENRVVPDKVQSRQRSAQAHENRTVPNKVQSRQRSPQAHENRVVPDKVQSRQRSPQAHENRMLPNKVQSRQRSPQAYENRGFSNKVDLRQRSPQAYDDRVHANKIQPRQHSPTITHSPSLKSRDKDSSKSPPRGPSSLRTTIVPSSSHPSGVSLPASASGSRNSIISRPVTSNSNSAVTPVVPPAGPRGYFPRGGSSIRGGRTTPGSDWVSKSDNTRWGAAPPLHRIVPIDTSQKGNIPSSQKVLTPSPSVSSASFVAPAPSNSSTGIPTGPRAGISSRTSLNLQHTSSVYNRTTQSVASNSGSRQHPALANMISIIPGGKIDPTALAIVPDIATRLKRKAEEEVLREELHAKEEKLRLSLKQWKKLSKDSVAMELKSYLSEKHVRALAGEGFEGSAF</sequence>
<evidence type="ECO:0000313" key="2">
    <source>
        <dbReference type="EMBL" id="CAD6505779.1"/>
    </source>
</evidence>
<feature type="compositionally biased region" description="Basic and acidic residues" evidence="1">
    <location>
        <begin position="398"/>
        <end position="413"/>
    </location>
</feature>
<protein>
    <submittedName>
        <fullName evidence="2">BgTH12-01266</fullName>
    </submittedName>
</protein>
<organism evidence="2 3">
    <name type="scientific">Blumeria graminis f. sp. triticale</name>
    <dbReference type="NCBI Taxonomy" id="1689686"/>
    <lineage>
        <taxon>Eukaryota</taxon>
        <taxon>Fungi</taxon>
        <taxon>Dikarya</taxon>
        <taxon>Ascomycota</taxon>
        <taxon>Pezizomycotina</taxon>
        <taxon>Leotiomycetes</taxon>
        <taxon>Erysiphales</taxon>
        <taxon>Erysiphaceae</taxon>
        <taxon>Blumeria</taxon>
    </lineage>
</organism>
<feature type="compositionally biased region" description="Basic and acidic residues" evidence="1">
    <location>
        <begin position="311"/>
        <end position="323"/>
    </location>
</feature>
<feature type="compositionally biased region" description="Polar residues" evidence="1">
    <location>
        <begin position="378"/>
        <end position="388"/>
    </location>
</feature>
<dbReference type="EMBL" id="CAJHIT010000009">
    <property type="protein sequence ID" value="CAD6505779.1"/>
    <property type="molecule type" value="Genomic_DNA"/>
</dbReference>
<feature type="compositionally biased region" description="Polar residues" evidence="1">
    <location>
        <begin position="125"/>
        <end position="140"/>
    </location>
</feature>
<feature type="region of interest" description="Disordered" evidence="1">
    <location>
        <begin position="1"/>
        <end position="142"/>
    </location>
</feature>